<dbReference type="GeneID" id="83459239"/>
<evidence type="ECO:0000313" key="1">
    <source>
        <dbReference type="EMBL" id="BDG69651.1"/>
    </source>
</evidence>
<keyword evidence="2" id="KW-1185">Reference proteome</keyword>
<dbReference type="RefSeq" id="WP_220426141.1">
    <property type="nucleotide sequence ID" value="NZ_AP025635.1"/>
</dbReference>
<evidence type="ECO:0000313" key="2">
    <source>
        <dbReference type="Proteomes" id="UP000831692"/>
    </source>
</evidence>
<dbReference type="InterPro" id="IPR036388">
    <property type="entry name" value="WH-like_DNA-bd_sf"/>
</dbReference>
<accession>A0ABN6NWQ8</accession>
<reference evidence="1 2" key="1">
    <citation type="submission" date="2022-03" db="EMBL/GenBank/DDBJ databases">
        <title>Complete genome sequence of Enterococcus innesii DB-1.</title>
        <authorList>
            <person name="Fukuda D."/>
            <person name="Nolasco-Hipolito C."/>
        </authorList>
    </citation>
    <scope>NUCLEOTIDE SEQUENCE [LARGE SCALE GENOMIC DNA]</scope>
    <source>
        <strain evidence="1 2">DB-1</strain>
    </source>
</reference>
<name>A0ABN6NWQ8_9ENTE</name>
<organism evidence="1 2">
    <name type="scientific">Enterococcus innesii</name>
    <dbReference type="NCBI Taxonomy" id="2839759"/>
    <lineage>
        <taxon>Bacteria</taxon>
        <taxon>Bacillati</taxon>
        <taxon>Bacillota</taxon>
        <taxon>Bacilli</taxon>
        <taxon>Lactobacillales</taxon>
        <taxon>Enterococcaceae</taxon>
        <taxon>Enterococcus</taxon>
    </lineage>
</organism>
<evidence type="ECO:0008006" key="3">
    <source>
        <dbReference type="Google" id="ProtNLM"/>
    </source>
</evidence>
<protein>
    <recommendedName>
        <fullName evidence="3">WYL domain-containing protein</fullName>
    </recommendedName>
</protein>
<dbReference type="Gene3D" id="1.10.10.10">
    <property type="entry name" value="Winged helix-like DNA-binding domain superfamily/Winged helix DNA-binding domain"/>
    <property type="match status" value="1"/>
</dbReference>
<dbReference type="Proteomes" id="UP000831692">
    <property type="component" value="Chromosome"/>
</dbReference>
<sequence length="306" mass="36073">MSKQTVNIRAIDTEELFQIIHASNGIYQSTLTRLLQCNRTSLESRLKTLEQNELIYKKKSNKYFCYTNKYDFKNIQALNKQAELASLLIELGFYTSRIQVLTNEKKQKQLYLSLFTLGNHLYESSDKLRKQTRDYHNKLASSSQKDFFAQFRNNSFTSFPVKISNIEQLYTDNYFTTSLDVPEILVIPNKEPLSLIESKLKDLSYSNRVDKNTEFIRDDILIYISSEQRLLYFFKNNQYKYESKKITTPIDFFYYLSNYSHSKHAIYSSNASEELADAIKLYRISILNKRKFNTITKKSTKQKAQS</sequence>
<dbReference type="EMBL" id="AP025635">
    <property type="protein sequence ID" value="BDG69651.1"/>
    <property type="molecule type" value="Genomic_DNA"/>
</dbReference>
<gene>
    <name evidence="1" type="ORF">ENLAB_32150</name>
</gene>
<proteinExistence type="predicted"/>